<evidence type="ECO:0000313" key="1">
    <source>
        <dbReference type="EMBL" id="VVB00351.1"/>
    </source>
</evidence>
<sequence>MAPDLGGRRVALDFVAWALRPLKSNPQSTTVPEALVSLADRRRGSEMSPPEITHCISSGVGHRHRGYISHPRRNLITLLRSFMAVSGQKAV</sequence>
<dbReference type="AlphaFoldDB" id="A0A565BFF1"/>
<dbReference type="EMBL" id="CABITT030000004">
    <property type="protein sequence ID" value="VVB00351.1"/>
    <property type="molecule type" value="Genomic_DNA"/>
</dbReference>
<protein>
    <submittedName>
        <fullName evidence="1">Uncharacterized protein</fullName>
    </submittedName>
</protein>
<name>A0A565BFF1_9BRAS</name>
<evidence type="ECO:0000313" key="2">
    <source>
        <dbReference type="Proteomes" id="UP000489600"/>
    </source>
</evidence>
<reference evidence="1" key="1">
    <citation type="submission" date="2019-07" db="EMBL/GenBank/DDBJ databases">
        <authorList>
            <person name="Dittberner H."/>
        </authorList>
    </citation>
    <scope>NUCLEOTIDE SEQUENCE [LARGE SCALE GENOMIC DNA]</scope>
</reference>
<keyword evidence="2" id="KW-1185">Reference proteome</keyword>
<accession>A0A565BFF1</accession>
<proteinExistence type="predicted"/>
<comment type="caution">
    <text evidence="1">The sequence shown here is derived from an EMBL/GenBank/DDBJ whole genome shotgun (WGS) entry which is preliminary data.</text>
</comment>
<dbReference type="Proteomes" id="UP000489600">
    <property type="component" value="Unassembled WGS sequence"/>
</dbReference>
<gene>
    <name evidence="1" type="ORF">ANE_LOCUS10795</name>
</gene>
<organism evidence="1 2">
    <name type="scientific">Arabis nemorensis</name>
    <dbReference type="NCBI Taxonomy" id="586526"/>
    <lineage>
        <taxon>Eukaryota</taxon>
        <taxon>Viridiplantae</taxon>
        <taxon>Streptophyta</taxon>
        <taxon>Embryophyta</taxon>
        <taxon>Tracheophyta</taxon>
        <taxon>Spermatophyta</taxon>
        <taxon>Magnoliopsida</taxon>
        <taxon>eudicotyledons</taxon>
        <taxon>Gunneridae</taxon>
        <taxon>Pentapetalae</taxon>
        <taxon>rosids</taxon>
        <taxon>malvids</taxon>
        <taxon>Brassicales</taxon>
        <taxon>Brassicaceae</taxon>
        <taxon>Arabideae</taxon>
        <taxon>Arabis</taxon>
    </lineage>
</organism>